<organism evidence="1">
    <name type="scientific">Staphylococcus staphylolyticus</name>
    <dbReference type="NCBI Taxonomy" id="1287"/>
    <lineage>
        <taxon>Bacteria</taxon>
        <taxon>Bacillati</taxon>
        <taxon>Bacillota</taxon>
        <taxon>Bacilli</taxon>
        <taxon>Bacillales</taxon>
        <taxon>Staphylococcaceae</taxon>
        <taxon>Staphylococcus</taxon>
    </lineage>
</organism>
<reference evidence="1" key="1">
    <citation type="journal article" date="2013" name="Plasmid">
        <title>Complete nucleotide sequences of plasmids pACK2 and pACK5 from Staphylococcus simulans biovar staphylolyticus.</title>
        <authorList>
            <person name="Gargis A.S."/>
            <person name="Heath L.S."/>
            <person name="Heath H.E."/>
            <person name="Leblanc P.A."/>
            <person name="Gargis S.R."/>
            <person name="Harris T.H."/>
            <person name="Sloan G.L."/>
        </authorList>
    </citation>
    <scope>NUCLEOTIDE SEQUENCE</scope>
    <source>
        <strain evidence="1">NRRL B-2628</strain>
        <plasmid evidence="1">pACK2</plasmid>
    </source>
</reference>
<keyword evidence="1" id="KW-0614">Plasmid</keyword>
<accession>F1BYS8</accession>
<sequence length="74" mass="8730">MRQLFYSSEILLVNKVAPPINIPMPKIKKPLKIAKRLPKDKKIENKLGSVFLTSKLLFSKLYHNSYKKFECLYF</sequence>
<protein>
    <submittedName>
        <fullName evidence="1">Uncharacterized protein</fullName>
    </submittedName>
</protein>
<name>F1BYS8_STAST</name>
<evidence type="ECO:0000313" key="1">
    <source>
        <dbReference type="EMBL" id="ADY16751.1"/>
    </source>
</evidence>
<dbReference type="AlphaFoldDB" id="F1BYS8"/>
<geneLocation type="plasmid" evidence="1">
    <name>pACK2</name>
</geneLocation>
<proteinExistence type="predicted"/>
<dbReference type="EMBL" id="HQ170520">
    <property type="protein sequence ID" value="ADY16751.1"/>
    <property type="molecule type" value="Genomic_DNA"/>
</dbReference>